<dbReference type="GO" id="GO:0008836">
    <property type="term" value="F:diaminopimelate decarboxylase activity"/>
    <property type="evidence" value="ECO:0007669"/>
    <property type="project" value="TreeGrafter"/>
</dbReference>
<dbReference type="EMBL" id="CP010554">
    <property type="protein sequence ID" value="AJP49615.1"/>
    <property type="molecule type" value="Genomic_DNA"/>
</dbReference>
<feature type="domain" description="Orn/DAP/Arg decarboxylase 2 C-terminal" evidence="5">
    <location>
        <begin position="26"/>
        <end position="397"/>
    </location>
</feature>
<sequence>MSFPHDAHTFGGQPITQLATEQGTPFYAYDSQRITQRIADLRAILPKSIGMHYAIKANPFLPLVRLMAGLVDGVDIASAGELDLALKAGIVPESISFAGPGKRDSELAQAVAENVLINAESAGELLRLATIAQHQGRVARVALRVNPAFELKGSGMRMGGGPRPFGIDEEMIPDLLASWSRFDNHLTFEGLHIFAGSQNLNGEAIAEAQRASYQLALSLAAHAPAPIKTLNLGGGFGIPYFPHESALDLTPIIAALNEIATDAAQRLPHAALHLELGRYLVGEAGIYVTRIIDKKVSRGHTYLVTDGGLNHHLAASGNFGQVIRRNYPVAIIHSQDAGKVLSRDGFKSPSLDGAGDTATSTPTSVVGPLCTPLDLLADNVNLPHATPGDLFVIFQSGAYGASASPQNFLSHPTVTEMLL</sequence>
<dbReference type="SUPFAM" id="SSF51419">
    <property type="entry name" value="PLP-binding barrel"/>
    <property type="match status" value="1"/>
</dbReference>
<keyword evidence="2 3" id="KW-0663">Pyridoxal phosphate</keyword>
<gene>
    <name evidence="7" type="ORF">PG1C_10960</name>
</gene>
<dbReference type="STRING" id="1565605.PG1C_10960"/>
<dbReference type="PANTHER" id="PTHR43727">
    <property type="entry name" value="DIAMINOPIMELATE DECARBOXYLASE"/>
    <property type="match status" value="1"/>
</dbReference>
<dbReference type="PATRIC" id="fig|1565605.3.peg.2329"/>
<dbReference type="InterPro" id="IPR022644">
    <property type="entry name" value="De-COase2_N"/>
</dbReference>
<evidence type="ECO:0000313" key="8">
    <source>
        <dbReference type="Proteomes" id="UP000061603"/>
    </source>
</evidence>
<evidence type="ECO:0000256" key="2">
    <source>
        <dbReference type="ARBA" id="ARBA00022898"/>
    </source>
</evidence>
<dbReference type="InterPro" id="IPR017530">
    <property type="entry name" value="DCO2ase_PEP1"/>
</dbReference>
<dbReference type="SUPFAM" id="SSF50621">
    <property type="entry name" value="Alanine racemase C-terminal domain-like"/>
    <property type="match status" value="1"/>
</dbReference>
<evidence type="ECO:0000256" key="3">
    <source>
        <dbReference type="PIRSR" id="PIRSR600183-50"/>
    </source>
</evidence>
<feature type="active site" description="Proton donor" evidence="3">
    <location>
        <position position="370"/>
    </location>
</feature>
<protein>
    <submittedName>
        <fullName evidence="7">Diaminopimelate decarboxylase</fullName>
    </submittedName>
</protein>
<dbReference type="InterPro" id="IPR022657">
    <property type="entry name" value="De-COase2_CS"/>
</dbReference>
<evidence type="ECO:0000259" key="5">
    <source>
        <dbReference type="Pfam" id="PF00278"/>
    </source>
</evidence>
<dbReference type="Proteomes" id="UP000061603">
    <property type="component" value="Chromosome"/>
</dbReference>
<dbReference type="Pfam" id="PF02784">
    <property type="entry name" value="Orn_Arg_deC_N"/>
    <property type="match status" value="1"/>
</dbReference>
<feature type="domain" description="Orn/DAP/Arg decarboxylase 2 N-terminal" evidence="6">
    <location>
        <begin position="33"/>
        <end position="281"/>
    </location>
</feature>
<reference evidence="7 8" key="1">
    <citation type="journal article" date="2015" name="Genome Announc.">
        <title>Complete Genome Sequence of a Novel Bacterium within the Family Rhodocyclaceae That Degrades Polycyclic Aromatic Hydrocarbons.</title>
        <authorList>
            <person name="Singleton D.R."/>
            <person name="Dickey A.N."/>
            <person name="Scholl E.H."/>
            <person name="Wright F.A."/>
            <person name="Aitken M.D."/>
        </authorList>
    </citation>
    <scope>NUCLEOTIDE SEQUENCE [LARGE SCALE GENOMIC DNA]</scope>
    <source>
        <strain evidence="8">PG1-Ca6</strain>
    </source>
</reference>
<dbReference type="Gene3D" id="2.40.37.10">
    <property type="entry name" value="Lyase, Ornithine Decarboxylase, Chain A, domain 1"/>
    <property type="match status" value="1"/>
</dbReference>
<dbReference type="CDD" id="cd06839">
    <property type="entry name" value="PLPDE_III_Btrk_like"/>
    <property type="match status" value="1"/>
</dbReference>
<evidence type="ECO:0000256" key="1">
    <source>
        <dbReference type="ARBA" id="ARBA00001933"/>
    </source>
</evidence>
<dbReference type="PROSITE" id="PS00879">
    <property type="entry name" value="ODR_DC_2_2"/>
    <property type="match status" value="1"/>
</dbReference>
<dbReference type="KEGG" id="rbu:PG1C_10960"/>
<evidence type="ECO:0000259" key="6">
    <source>
        <dbReference type="Pfam" id="PF02784"/>
    </source>
</evidence>
<dbReference type="AlphaFoldDB" id="A0A0C5JCT0"/>
<dbReference type="InterPro" id="IPR029066">
    <property type="entry name" value="PLP-binding_barrel"/>
</dbReference>
<name>A0A0C5JCT0_9PROT</name>
<dbReference type="Pfam" id="PF00278">
    <property type="entry name" value="Orn_DAP_Arg_deC"/>
    <property type="match status" value="1"/>
</dbReference>
<dbReference type="PRINTS" id="PR01179">
    <property type="entry name" value="ODADCRBXLASE"/>
</dbReference>
<comment type="cofactor">
    <cofactor evidence="1 3">
        <name>pyridoxal 5'-phosphate</name>
        <dbReference type="ChEBI" id="CHEBI:597326"/>
    </cofactor>
</comment>
<organism evidence="7 8">
    <name type="scientific">Rugosibacter aromaticivorans</name>
    <dbReference type="NCBI Taxonomy" id="1565605"/>
    <lineage>
        <taxon>Bacteria</taxon>
        <taxon>Pseudomonadati</taxon>
        <taxon>Pseudomonadota</taxon>
        <taxon>Betaproteobacteria</taxon>
        <taxon>Nitrosomonadales</taxon>
        <taxon>Sterolibacteriaceae</taxon>
        <taxon>Rugosibacter</taxon>
    </lineage>
</organism>
<comment type="similarity">
    <text evidence="4">Belongs to the Orn/Lys/Arg decarboxylase class-II family.</text>
</comment>
<dbReference type="PANTHER" id="PTHR43727:SF2">
    <property type="entry name" value="GROUP IV DECARBOXYLASE"/>
    <property type="match status" value="1"/>
</dbReference>
<evidence type="ECO:0000256" key="4">
    <source>
        <dbReference type="RuleBase" id="RU003737"/>
    </source>
</evidence>
<dbReference type="GO" id="GO:0009089">
    <property type="term" value="P:lysine biosynthetic process via diaminopimelate"/>
    <property type="evidence" value="ECO:0007669"/>
    <property type="project" value="TreeGrafter"/>
</dbReference>
<dbReference type="Gene3D" id="3.20.20.10">
    <property type="entry name" value="Alanine racemase"/>
    <property type="match status" value="1"/>
</dbReference>
<dbReference type="InterPro" id="IPR022643">
    <property type="entry name" value="De-COase2_C"/>
</dbReference>
<dbReference type="InterPro" id="IPR000183">
    <property type="entry name" value="Orn/DAP/Arg_de-COase"/>
</dbReference>
<dbReference type="NCBIfam" id="TIGR03099">
    <property type="entry name" value="dCO2ase_PEP1"/>
    <property type="match status" value="1"/>
</dbReference>
<feature type="modified residue" description="N6-(pyridoxal phosphate)lysine" evidence="3">
    <location>
        <position position="56"/>
    </location>
</feature>
<dbReference type="HOGENOM" id="CLU_026444_0_3_4"/>
<accession>A0A0C5JCT0</accession>
<dbReference type="InterPro" id="IPR009006">
    <property type="entry name" value="Ala_racemase/Decarboxylase_C"/>
</dbReference>
<keyword evidence="8" id="KW-1185">Reference proteome</keyword>
<evidence type="ECO:0000313" key="7">
    <source>
        <dbReference type="EMBL" id="AJP49615.1"/>
    </source>
</evidence>
<proteinExistence type="inferred from homology"/>